<dbReference type="GO" id="GO:0003964">
    <property type="term" value="F:RNA-directed DNA polymerase activity"/>
    <property type="evidence" value="ECO:0007669"/>
    <property type="project" value="UniProtKB-EC"/>
</dbReference>
<gene>
    <name evidence="3" type="ORF">AVEN_43256_1</name>
</gene>
<dbReference type="Gene3D" id="3.30.420.10">
    <property type="entry name" value="Ribonuclease H-like superfamily/Ribonuclease H"/>
    <property type="match status" value="1"/>
</dbReference>
<evidence type="ECO:0000259" key="2">
    <source>
        <dbReference type="PROSITE" id="PS50994"/>
    </source>
</evidence>
<dbReference type="Proteomes" id="UP000499080">
    <property type="component" value="Unassembled WGS sequence"/>
</dbReference>
<dbReference type="Gene3D" id="1.10.340.70">
    <property type="match status" value="1"/>
</dbReference>
<comment type="caution">
    <text evidence="3">The sequence shown here is derived from an EMBL/GenBank/DDBJ whole genome shotgun (WGS) entry which is preliminary data.</text>
</comment>
<dbReference type="PROSITE" id="PS50994">
    <property type="entry name" value="INTEGRASE"/>
    <property type="match status" value="1"/>
</dbReference>
<reference evidence="3 4" key="1">
    <citation type="journal article" date="2019" name="Sci. Rep.">
        <title>Orb-weaving spider Araneus ventricosus genome elucidates the spidroin gene catalogue.</title>
        <authorList>
            <person name="Kono N."/>
            <person name="Nakamura H."/>
            <person name="Ohtoshi R."/>
            <person name="Moran D.A.P."/>
            <person name="Shinohara A."/>
            <person name="Yoshida Y."/>
            <person name="Fujiwara M."/>
            <person name="Mori M."/>
            <person name="Tomita M."/>
            <person name="Arakawa K."/>
        </authorList>
    </citation>
    <scope>NUCLEOTIDE SEQUENCE [LARGE SCALE GENOMIC DNA]</scope>
</reference>
<evidence type="ECO:0000256" key="1">
    <source>
        <dbReference type="ARBA" id="ARBA00012493"/>
    </source>
</evidence>
<proteinExistence type="predicted"/>
<dbReference type="SUPFAM" id="SSF53098">
    <property type="entry name" value="Ribonuclease H-like"/>
    <property type="match status" value="1"/>
</dbReference>
<sequence>MRNISLNKSLSVHAQTTPKKFSTRIQNKCSGTLSLSWQQTIGELKGNEVSTHSKLQVNPDHKPLIYAFTQKHEKCSQRQIQHLDWIGQISTDIRHISVSLSVVIDSFSRISEIEMPSPIDYKEFAKAQLSDKEFQLLKSCTNSLTLQFFKVEGIDTELFYNVSTGRRRPFFTKEFRRRIFETLHNLSHPGVKATVKLVGDRFLWPGYKKQVAEWTRCCVPCQRGKIQRYTVSPLGTYSVSRHRFHHVHIDLVGPLPPSRCYTYDLTCVDRFSRWPEAIPLRDFKSETVAFEFYANWIARFGVPETPTSDQGRQLGSRLFREFPRLLGVKVVHTTPYHP</sequence>
<accession>A0A4Y2GCS5</accession>
<dbReference type="InterPro" id="IPR050951">
    <property type="entry name" value="Retrovirus_Pol_polyprotein"/>
</dbReference>
<dbReference type="InterPro" id="IPR036397">
    <property type="entry name" value="RNaseH_sf"/>
</dbReference>
<dbReference type="GO" id="GO:0003676">
    <property type="term" value="F:nucleic acid binding"/>
    <property type="evidence" value="ECO:0007669"/>
    <property type="project" value="InterPro"/>
</dbReference>
<dbReference type="AlphaFoldDB" id="A0A4Y2GCS5"/>
<protein>
    <recommendedName>
        <fullName evidence="1">RNA-directed DNA polymerase</fullName>
        <ecNumber evidence="1">2.7.7.49</ecNumber>
    </recommendedName>
</protein>
<organism evidence="3 4">
    <name type="scientific">Araneus ventricosus</name>
    <name type="common">Orbweaver spider</name>
    <name type="synonym">Epeira ventricosa</name>
    <dbReference type="NCBI Taxonomy" id="182803"/>
    <lineage>
        <taxon>Eukaryota</taxon>
        <taxon>Metazoa</taxon>
        <taxon>Ecdysozoa</taxon>
        <taxon>Arthropoda</taxon>
        <taxon>Chelicerata</taxon>
        <taxon>Arachnida</taxon>
        <taxon>Araneae</taxon>
        <taxon>Araneomorphae</taxon>
        <taxon>Entelegynae</taxon>
        <taxon>Araneoidea</taxon>
        <taxon>Araneidae</taxon>
        <taxon>Araneus</taxon>
    </lineage>
</organism>
<keyword evidence="4" id="KW-1185">Reference proteome</keyword>
<dbReference type="PANTHER" id="PTHR37984:SF15">
    <property type="entry name" value="INTEGRASE CATALYTIC DOMAIN-CONTAINING PROTEIN"/>
    <property type="match status" value="1"/>
</dbReference>
<feature type="domain" description="Integrase catalytic" evidence="2">
    <location>
        <begin position="229"/>
        <end position="338"/>
    </location>
</feature>
<name>A0A4Y2GCS5_ARAVE</name>
<dbReference type="InterPro" id="IPR001584">
    <property type="entry name" value="Integrase_cat-core"/>
</dbReference>
<dbReference type="Pfam" id="PF00665">
    <property type="entry name" value="rve"/>
    <property type="match status" value="1"/>
</dbReference>
<evidence type="ECO:0000313" key="3">
    <source>
        <dbReference type="EMBL" id="GBM51622.1"/>
    </source>
</evidence>
<dbReference type="GO" id="GO:0015074">
    <property type="term" value="P:DNA integration"/>
    <property type="evidence" value="ECO:0007669"/>
    <property type="project" value="InterPro"/>
</dbReference>
<dbReference type="EMBL" id="BGPR01001345">
    <property type="protein sequence ID" value="GBM51622.1"/>
    <property type="molecule type" value="Genomic_DNA"/>
</dbReference>
<dbReference type="InterPro" id="IPR012337">
    <property type="entry name" value="RNaseH-like_sf"/>
</dbReference>
<dbReference type="EC" id="2.7.7.49" evidence="1"/>
<dbReference type="Pfam" id="PF17921">
    <property type="entry name" value="Integrase_H2C2"/>
    <property type="match status" value="1"/>
</dbReference>
<evidence type="ECO:0000313" key="4">
    <source>
        <dbReference type="Proteomes" id="UP000499080"/>
    </source>
</evidence>
<dbReference type="InterPro" id="IPR041588">
    <property type="entry name" value="Integrase_H2C2"/>
</dbReference>
<dbReference type="PANTHER" id="PTHR37984">
    <property type="entry name" value="PROTEIN CBG26694"/>
    <property type="match status" value="1"/>
</dbReference>